<organism evidence="4 5">
    <name type="scientific">Guillardia theta (strain CCMP2712)</name>
    <name type="common">Cryptophyte</name>
    <dbReference type="NCBI Taxonomy" id="905079"/>
    <lineage>
        <taxon>Eukaryota</taxon>
        <taxon>Cryptophyceae</taxon>
        <taxon>Pyrenomonadales</taxon>
        <taxon>Geminigeraceae</taxon>
        <taxon>Guillardia</taxon>
    </lineage>
</organism>
<evidence type="ECO:0000313" key="5">
    <source>
        <dbReference type="Proteomes" id="UP000011087"/>
    </source>
</evidence>
<evidence type="ECO:0000313" key="4">
    <source>
        <dbReference type="EnsemblProtists" id="EKX47572"/>
    </source>
</evidence>
<reference evidence="5" key="2">
    <citation type="submission" date="2012-11" db="EMBL/GenBank/DDBJ databases">
        <authorList>
            <person name="Kuo A."/>
            <person name="Curtis B.A."/>
            <person name="Tanifuji G."/>
            <person name="Burki F."/>
            <person name="Gruber A."/>
            <person name="Irimia M."/>
            <person name="Maruyama S."/>
            <person name="Arias M.C."/>
            <person name="Ball S.G."/>
            <person name="Gile G.H."/>
            <person name="Hirakawa Y."/>
            <person name="Hopkins J.F."/>
            <person name="Rensing S.A."/>
            <person name="Schmutz J."/>
            <person name="Symeonidi A."/>
            <person name="Elias M."/>
            <person name="Eveleigh R.J."/>
            <person name="Herman E.K."/>
            <person name="Klute M.J."/>
            <person name="Nakayama T."/>
            <person name="Obornik M."/>
            <person name="Reyes-Prieto A."/>
            <person name="Armbrust E.V."/>
            <person name="Aves S.J."/>
            <person name="Beiko R.G."/>
            <person name="Coutinho P."/>
            <person name="Dacks J.B."/>
            <person name="Durnford D.G."/>
            <person name="Fast N.M."/>
            <person name="Green B.R."/>
            <person name="Grisdale C."/>
            <person name="Hempe F."/>
            <person name="Henrissat B."/>
            <person name="Hoppner M.P."/>
            <person name="Ishida K.-I."/>
            <person name="Kim E."/>
            <person name="Koreny L."/>
            <person name="Kroth P.G."/>
            <person name="Liu Y."/>
            <person name="Malik S.-B."/>
            <person name="Maier U.G."/>
            <person name="McRose D."/>
            <person name="Mock T."/>
            <person name="Neilson J.A."/>
            <person name="Onodera N.T."/>
            <person name="Poole A.M."/>
            <person name="Pritham E.J."/>
            <person name="Richards T.A."/>
            <person name="Rocap G."/>
            <person name="Roy S.W."/>
            <person name="Sarai C."/>
            <person name="Schaack S."/>
            <person name="Shirato S."/>
            <person name="Slamovits C.H."/>
            <person name="Spencer D.F."/>
            <person name="Suzuki S."/>
            <person name="Worden A.Z."/>
            <person name="Zauner S."/>
            <person name="Barry K."/>
            <person name="Bell C."/>
            <person name="Bharti A.K."/>
            <person name="Crow J.A."/>
            <person name="Grimwood J."/>
            <person name="Kramer R."/>
            <person name="Lindquist E."/>
            <person name="Lucas S."/>
            <person name="Salamov A."/>
            <person name="McFadden G.I."/>
            <person name="Lane C.E."/>
            <person name="Keeling P.J."/>
            <person name="Gray M.W."/>
            <person name="Grigoriev I.V."/>
            <person name="Archibald J.M."/>
        </authorList>
    </citation>
    <scope>NUCLEOTIDE SEQUENCE</scope>
    <source>
        <strain evidence="5">CCMP2712</strain>
    </source>
</reference>
<proteinExistence type="predicted"/>
<accession>A0A0C3TUI4</accession>
<dbReference type="STRING" id="905079.L1JGW2"/>
<dbReference type="PROSITE" id="PS50297">
    <property type="entry name" value="ANK_REP_REGION"/>
    <property type="match status" value="1"/>
</dbReference>
<feature type="repeat" description="ANK" evidence="3">
    <location>
        <begin position="1"/>
        <end position="28"/>
    </location>
</feature>
<reference evidence="5" key="1">
    <citation type="journal article" date="2012" name="Nature">
        <title>Algal genomes reveal evolutionary mosaicism and the fate of nucleomorphs.</title>
        <authorList>
            <consortium name="DOE Joint Genome Institute"/>
            <person name="Curtis B.A."/>
            <person name="Tanifuji G."/>
            <person name="Burki F."/>
            <person name="Gruber A."/>
            <person name="Irimia M."/>
            <person name="Maruyama S."/>
            <person name="Arias M.C."/>
            <person name="Ball S.G."/>
            <person name="Gile G.H."/>
            <person name="Hirakawa Y."/>
            <person name="Hopkins J.F."/>
            <person name="Kuo A."/>
            <person name="Rensing S.A."/>
            <person name="Schmutz J."/>
            <person name="Symeonidi A."/>
            <person name="Elias M."/>
            <person name="Eveleigh R.J."/>
            <person name="Herman E.K."/>
            <person name="Klute M.J."/>
            <person name="Nakayama T."/>
            <person name="Obornik M."/>
            <person name="Reyes-Prieto A."/>
            <person name="Armbrust E.V."/>
            <person name="Aves S.J."/>
            <person name="Beiko R.G."/>
            <person name="Coutinho P."/>
            <person name="Dacks J.B."/>
            <person name="Durnford D.G."/>
            <person name="Fast N.M."/>
            <person name="Green B.R."/>
            <person name="Grisdale C.J."/>
            <person name="Hempel F."/>
            <person name="Henrissat B."/>
            <person name="Hoppner M.P."/>
            <person name="Ishida K."/>
            <person name="Kim E."/>
            <person name="Koreny L."/>
            <person name="Kroth P.G."/>
            <person name="Liu Y."/>
            <person name="Malik S.B."/>
            <person name="Maier U.G."/>
            <person name="McRose D."/>
            <person name="Mock T."/>
            <person name="Neilson J.A."/>
            <person name="Onodera N.T."/>
            <person name="Poole A.M."/>
            <person name="Pritham E.J."/>
            <person name="Richards T.A."/>
            <person name="Rocap G."/>
            <person name="Roy S.W."/>
            <person name="Sarai C."/>
            <person name="Schaack S."/>
            <person name="Shirato S."/>
            <person name="Slamovits C.H."/>
            <person name="Spencer D.F."/>
            <person name="Suzuki S."/>
            <person name="Worden A.Z."/>
            <person name="Zauner S."/>
            <person name="Barry K."/>
            <person name="Bell C."/>
            <person name="Bharti A.K."/>
            <person name="Crow J.A."/>
            <person name="Grimwood J."/>
            <person name="Kramer R."/>
            <person name="Lindquist E."/>
            <person name="Lucas S."/>
            <person name="Salamov A."/>
            <person name="McFadden G.I."/>
            <person name="Lane C.E."/>
            <person name="Keeling P.J."/>
            <person name="Gray M.W."/>
            <person name="Grigoriev I.V."/>
            <person name="Archibald J.M."/>
        </authorList>
    </citation>
    <scope>NUCLEOTIDE SEQUENCE</scope>
    <source>
        <strain evidence="5">CCMP2712</strain>
    </source>
</reference>
<dbReference type="PaxDb" id="55529-EKX47572"/>
<dbReference type="HOGENOM" id="CLU_000134_45_8_1"/>
<dbReference type="OrthoDB" id="194358at2759"/>
<sequence length="103" mass="10460">MHLAASKGHSSAACALVDLGGDVNSVTADLTTPLHLAVAGGHTDTVQVLVTLGADLKAKNANGETPLKLGKNAGTNVEVLSLLKAFMDALESDEDESPPEPSK</sequence>
<protein>
    <submittedName>
        <fullName evidence="4">Uncharacterized protein</fullName>
    </submittedName>
</protein>
<dbReference type="PROSITE" id="PS50088">
    <property type="entry name" value="ANK_REPEAT"/>
    <property type="match status" value="2"/>
</dbReference>
<dbReference type="Pfam" id="PF12796">
    <property type="entry name" value="Ank_2"/>
    <property type="match status" value="1"/>
</dbReference>
<evidence type="ECO:0000256" key="1">
    <source>
        <dbReference type="ARBA" id="ARBA00022737"/>
    </source>
</evidence>
<evidence type="ECO:0000256" key="3">
    <source>
        <dbReference type="PROSITE-ProRule" id="PRU00023"/>
    </source>
</evidence>
<feature type="repeat" description="ANK" evidence="3">
    <location>
        <begin position="29"/>
        <end position="61"/>
    </location>
</feature>
<dbReference type="InterPro" id="IPR036770">
    <property type="entry name" value="Ankyrin_rpt-contain_sf"/>
</dbReference>
<dbReference type="SMART" id="SM00248">
    <property type="entry name" value="ANK"/>
    <property type="match status" value="2"/>
</dbReference>
<dbReference type="Proteomes" id="UP000011087">
    <property type="component" value="Unassembled WGS sequence"/>
</dbReference>
<dbReference type="SUPFAM" id="SSF48403">
    <property type="entry name" value="Ankyrin repeat"/>
    <property type="match status" value="1"/>
</dbReference>
<dbReference type="Gene3D" id="1.25.40.20">
    <property type="entry name" value="Ankyrin repeat-containing domain"/>
    <property type="match status" value="1"/>
</dbReference>
<name>A0A0C3TUI4_GUITC</name>
<keyword evidence="1" id="KW-0677">Repeat</keyword>
<reference evidence="4" key="3">
    <citation type="submission" date="2015-06" db="UniProtKB">
        <authorList>
            <consortium name="EnsemblProtists"/>
        </authorList>
    </citation>
    <scope>IDENTIFICATION</scope>
</reference>
<evidence type="ECO:0000256" key="2">
    <source>
        <dbReference type="ARBA" id="ARBA00023043"/>
    </source>
</evidence>
<keyword evidence="5" id="KW-1185">Reference proteome</keyword>
<dbReference type="PANTHER" id="PTHR24171">
    <property type="entry name" value="ANKYRIN REPEAT DOMAIN-CONTAINING PROTEIN 39-RELATED"/>
    <property type="match status" value="1"/>
</dbReference>
<dbReference type="InterPro" id="IPR002110">
    <property type="entry name" value="Ankyrin_rpt"/>
</dbReference>
<keyword evidence="2 3" id="KW-0040">ANK repeat</keyword>
<dbReference type="EnsemblProtists" id="EKX47572">
    <property type="protein sequence ID" value="EKX47572"/>
    <property type="gene ID" value="GUITHDRAFT_69487"/>
</dbReference>